<dbReference type="EMBL" id="SSTD01000220">
    <property type="protein sequence ID" value="TYK30783.1"/>
    <property type="molecule type" value="Genomic_DNA"/>
</dbReference>
<dbReference type="OrthoDB" id="1935611at2759"/>
<protein>
    <submittedName>
        <fullName evidence="3">LINE-1 retrotransposable element ORF2 protein</fullName>
    </submittedName>
</protein>
<feature type="domain" description="Reverse transcriptase" evidence="1">
    <location>
        <begin position="1"/>
        <end position="212"/>
    </location>
</feature>
<dbReference type="PANTHER" id="PTHR31635">
    <property type="entry name" value="REVERSE TRANSCRIPTASE DOMAIN-CONTAINING PROTEIN-RELATED"/>
    <property type="match status" value="1"/>
</dbReference>
<dbReference type="PROSITE" id="PS50878">
    <property type="entry name" value="RT_POL"/>
    <property type="match status" value="1"/>
</dbReference>
<dbReference type="Proteomes" id="UP000321393">
    <property type="component" value="Unassembled WGS sequence"/>
</dbReference>
<name>A0A5D3E3T6_CUCMM</name>
<comment type="caution">
    <text evidence="3">The sequence shown here is derived from an EMBL/GenBank/DDBJ whole genome shotgun (WGS) entry which is preliminary data.</text>
</comment>
<evidence type="ECO:0000313" key="5">
    <source>
        <dbReference type="Proteomes" id="UP000321947"/>
    </source>
</evidence>
<dbReference type="InterPro" id="IPR000477">
    <property type="entry name" value="RT_dom"/>
</dbReference>
<dbReference type="EMBL" id="SSTE01011259">
    <property type="protein sequence ID" value="KAA0051609.1"/>
    <property type="molecule type" value="Genomic_DNA"/>
</dbReference>
<organism evidence="3 5">
    <name type="scientific">Cucumis melo var. makuwa</name>
    <name type="common">Oriental melon</name>
    <dbReference type="NCBI Taxonomy" id="1194695"/>
    <lineage>
        <taxon>Eukaryota</taxon>
        <taxon>Viridiplantae</taxon>
        <taxon>Streptophyta</taxon>
        <taxon>Embryophyta</taxon>
        <taxon>Tracheophyta</taxon>
        <taxon>Spermatophyta</taxon>
        <taxon>Magnoliopsida</taxon>
        <taxon>eudicotyledons</taxon>
        <taxon>Gunneridae</taxon>
        <taxon>Pentapetalae</taxon>
        <taxon>rosids</taxon>
        <taxon>fabids</taxon>
        <taxon>Cucurbitales</taxon>
        <taxon>Cucurbitaceae</taxon>
        <taxon>Benincaseae</taxon>
        <taxon>Cucumis</taxon>
    </lineage>
</organism>
<dbReference type="SUPFAM" id="SSF56672">
    <property type="entry name" value="DNA/RNA polymerases"/>
    <property type="match status" value="1"/>
</dbReference>
<dbReference type="PANTHER" id="PTHR31635:SF196">
    <property type="entry name" value="REVERSE TRANSCRIPTASE DOMAIN-CONTAINING PROTEIN-RELATED"/>
    <property type="match status" value="1"/>
</dbReference>
<dbReference type="STRING" id="1194695.A0A5D3E3T6"/>
<accession>A0A5D3E3T6</accession>
<sequence length="245" mass="28370">MTFVHGRQIDDAILIANENIDLWKRKKTRGFVIKIDLEKAFDKISWNFIDFMLKKKNLSKKWGDWIKTCISTVQYSILINGKPRGRIKPKRGIRQGDPISHLIFVLAMDYLSCILKHLENSNKIKGVLINDINLIHLLFANDILLFVEDDDNSIRNLQNAIHLFEVASGLNIHLSKSSISPVNIEKEIIERVANSWGIDTLFFSISYLGMPLGGEPRACSFWDNITEMIHKKLNNWKYAHIPYRH</sequence>
<evidence type="ECO:0000259" key="1">
    <source>
        <dbReference type="PROSITE" id="PS50878"/>
    </source>
</evidence>
<evidence type="ECO:0000313" key="3">
    <source>
        <dbReference type="EMBL" id="TYK30783.1"/>
    </source>
</evidence>
<reference evidence="4 5" key="1">
    <citation type="submission" date="2019-08" db="EMBL/GenBank/DDBJ databases">
        <title>Draft genome sequences of two oriental melons (Cucumis melo L. var makuwa).</title>
        <authorList>
            <person name="Kwon S.-Y."/>
        </authorList>
    </citation>
    <scope>NUCLEOTIDE SEQUENCE [LARGE SCALE GENOMIC DNA]</scope>
    <source>
        <strain evidence="5">cv. Chang Bougi</strain>
        <strain evidence="4">cv. SW 3</strain>
        <tissue evidence="3">Leaf</tissue>
    </source>
</reference>
<dbReference type="InterPro" id="IPR043502">
    <property type="entry name" value="DNA/RNA_pol_sf"/>
</dbReference>
<dbReference type="Pfam" id="PF00078">
    <property type="entry name" value="RVT_1"/>
    <property type="match status" value="1"/>
</dbReference>
<evidence type="ECO:0000313" key="4">
    <source>
        <dbReference type="Proteomes" id="UP000321393"/>
    </source>
</evidence>
<evidence type="ECO:0000313" key="2">
    <source>
        <dbReference type="EMBL" id="KAA0051609.1"/>
    </source>
</evidence>
<gene>
    <name evidence="3" type="ORF">E5676_scaffold267G00010</name>
    <name evidence="2" type="ORF">E6C27_scaffold174G001550</name>
</gene>
<dbReference type="AlphaFoldDB" id="A0A5D3E3T6"/>
<dbReference type="Proteomes" id="UP000321947">
    <property type="component" value="Unassembled WGS sequence"/>
</dbReference>
<proteinExistence type="predicted"/>